<feature type="compositionally biased region" description="Gly residues" evidence="4">
    <location>
        <begin position="164"/>
        <end position="173"/>
    </location>
</feature>
<comment type="caution">
    <text evidence="5">The sequence shown here is derived from an EMBL/GenBank/DDBJ whole genome shotgun (WGS) entry which is preliminary data.</text>
</comment>
<dbReference type="Proteomes" id="UP001176940">
    <property type="component" value="Unassembled WGS sequence"/>
</dbReference>
<evidence type="ECO:0000313" key="6">
    <source>
        <dbReference type="Proteomes" id="UP001176940"/>
    </source>
</evidence>
<dbReference type="PANTHER" id="PTHR31601">
    <property type="entry name" value="28S RIBOSOMAL PROTEIN S36, MITOCHONDRIAL"/>
    <property type="match status" value="1"/>
</dbReference>
<evidence type="ECO:0000256" key="4">
    <source>
        <dbReference type="SAM" id="MobiDB-lite"/>
    </source>
</evidence>
<evidence type="ECO:0000256" key="3">
    <source>
        <dbReference type="ARBA" id="ARBA00043970"/>
    </source>
</evidence>
<dbReference type="PANTHER" id="PTHR31601:SF2">
    <property type="entry name" value="ALPHA-KETOGLUTARATE DEHYDROGENASE COMPONENT 4"/>
    <property type="match status" value="1"/>
</dbReference>
<dbReference type="InterPro" id="IPR016197">
    <property type="entry name" value="Chromo-like_dom_sf"/>
</dbReference>
<evidence type="ECO:0008006" key="7">
    <source>
        <dbReference type="Google" id="ProtNLM"/>
    </source>
</evidence>
<accession>A0ABN9LJA7</accession>
<evidence type="ECO:0000256" key="2">
    <source>
        <dbReference type="ARBA" id="ARBA00023128"/>
    </source>
</evidence>
<name>A0ABN9LJA7_9NEOB</name>
<organism evidence="5 6">
    <name type="scientific">Ranitomeya imitator</name>
    <name type="common">mimic poison frog</name>
    <dbReference type="NCBI Taxonomy" id="111125"/>
    <lineage>
        <taxon>Eukaryota</taxon>
        <taxon>Metazoa</taxon>
        <taxon>Chordata</taxon>
        <taxon>Craniata</taxon>
        <taxon>Vertebrata</taxon>
        <taxon>Euteleostomi</taxon>
        <taxon>Amphibia</taxon>
        <taxon>Batrachia</taxon>
        <taxon>Anura</taxon>
        <taxon>Neobatrachia</taxon>
        <taxon>Hyloidea</taxon>
        <taxon>Dendrobatidae</taxon>
        <taxon>Dendrobatinae</taxon>
        <taxon>Ranitomeya</taxon>
    </lineage>
</organism>
<keyword evidence="6" id="KW-1185">Reference proteome</keyword>
<feature type="region of interest" description="Disordered" evidence="4">
    <location>
        <begin position="163"/>
        <end position="188"/>
    </location>
</feature>
<evidence type="ECO:0000313" key="5">
    <source>
        <dbReference type="EMBL" id="CAJ0943372.1"/>
    </source>
</evidence>
<proteinExistence type="inferred from homology"/>
<evidence type="ECO:0000256" key="1">
    <source>
        <dbReference type="ARBA" id="ARBA00004173"/>
    </source>
</evidence>
<protein>
    <recommendedName>
        <fullName evidence="7">Chromo domain-containing protein</fullName>
    </recommendedName>
</protein>
<gene>
    <name evidence="5" type="ORF">RIMI_LOCUS9936694</name>
</gene>
<dbReference type="SUPFAM" id="SSF54160">
    <property type="entry name" value="Chromo domain-like"/>
    <property type="match status" value="1"/>
</dbReference>
<feature type="region of interest" description="Disordered" evidence="4">
    <location>
        <begin position="57"/>
        <end position="87"/>
    </location>
</feature>
<comment type="subcellular location">
    <subcellularLocation>
        <location evidence="1">Mitochondrion</location>
    </subcellularLocation>
</comment>
<dbReference type="EMBL" id="CAUEEQ010021035">
    <property type="protein sequence ID" value="CAJ0943372.1"/>
    <property type="molecule type" value="Genomic_DNA"/>
</dbReference>
<sequence length="529" mass="57416">MGSKMAAASRVVQVVKPHVPTIRFPDRKSSPKPNGECLTIQEALKSMIYPFTAPPVTAHQATSENPPGAPHPAPVRKVQGSPDTSELLRSLPQKYRRKAVSVEEMDYIQVYLHQNGSWAVHLPGFAAVGAPGAAASGAASGEPLLAAFPLVCMISGRVPETGTAEGGSGGVRAGGVTPLRSGGSMARGPRHRWSMESCLCDSSPATTLRFTYDHGQVISLVVIVGPLPSASRTVTAGRKVKAEHSGCAFTFTLRPAVTECGNQTARDLTDTRIYPMFTLVTQGPRHRWSLESCLCDSSPATTLRFTYDHGQVISLVVIVATLQRYRQRSESLQRRCLVAGELSHRPLSSDQRCRQYRRSAERSAGGQTAVGFILHFYTSVFHYRSHEAWAISVFHKSLLKPLGSVDEGLLGPAPPMLVDGQEYKVERIVVSRMVCHTFQYLVHWKGVPVPPSPVPVPPSPVPPSPVPVPPSPVPVTPRRLKNTVVVLSDKAVQNCEQKKPEKLIDSSTPHCASKSSIYCGRRMRRGDIQ</sequence>
<feature type="non-terminal residue" evidence="5">
    <location>
        <position position="529"/>
    </location>
</feature>
<reference evidence="5" key="1">
    <citation type="submission" date="2023-07" db="EMBL/GenBank/DDBJ databases">
        <authorList>
            <person name="Stuckert A."/>
        </authorList>
    </citation>
    <scope>NUCLEOTIDE SEQUENCE</scope>
</reference>
<dbReference type="CDD" id="cd00024">
    <property type="entry name" value="CD_CSD"/>
    <property type="match status" value="1"/>
</dbReference>
<keyword evidence="2" id="KW-0496">Mitochondrion</keyword>
<comment type="similarity">
    <text evidence="3">Belongs to the alpha-ketoglutarate dehydrogenase component 4 family.</text>
</comment>
<dbReference type="InterPro" id="IPR020373">
    <property type="entry name" value="Kgd4/YMR-31"/>
</dbReference>